<dbReference type="Proteomes" id="UP000193017">
    <property type="component" value="Chromosome"/>
</dbReference>
<keyword evidence="3" id="KW-1185">Reference proteome</keyword>
<dbReference type="RefSeq" id="WP_085377727.1">
    <property type="nucleotide sequence ID" value="NZ_CP020612.1"/>
</dbReference>
<reference evidence="2 3" key="1">
    <citation type="submission" date="2017-03" db="EMBL/GenBank/DDBJ databases">
        <title>Genome sequence of Paracoccus contaminans isolated from a water microcosm.</title>
        <authorList>
            <person name="Aurass P."/>
            <person name="Karste S."/>
            <person name="Trost E."/>
            <person name="Glaeser S.P."/>
            <person name="Kaempfer P."/>
            <person name="Flieger A."/>
        </authorList>
    </citation>
    <scope>NUCLEOTIDE SEQUENCE [LARGE SCALE GENOMIC DNA]</scope>
    <source>
        <strain evidence="3">RKI 16-01929T\LMG 29738T\CCM 8701T\CIP 111112T</strain>
    </source>
</reference>
<organism evidence="2 3">
    <name type="scientific">Paracoccus contaminans</name>
    <dbReference type="NCBI Taxonomy" id="1945662"/>
    <lineage>
        <taxon>Bacteria</taxon>
        <taxon>Pseudomonadati</taxon>
        <taxon>Pseudomonadota</taxon>
        <taxon>Alphaproteobacteria</taxon>
        <taxon>Rhodobacterales</taxon>
        <taxon>Paracoccaceae</taxon>
        <taxon>Paracoccus</taxon>
    </lineage>
</organism>
<accession>A0A1W6CXN2</accession>
<keyword evidence="1" id="KW-1133">Transmembrane helix</keyword>
<feature type="transmembrane region" description="Helical" evidence="1">
    <location>
        <begin position="73"/>
        <end position="90"/>
    </location>
</feature>
<name>A0A1W6CXN2_9RHOB</name>
<evidence type="ECO:0000313" key="2">
    <source>
        <dbReference type="EMBL" id="ARJ69612.1"/>
    </source>
</evidence>
<evidence type="ECO:0000256" key="1">
    <source>
        <dbReference type="SAM" id="Phobius"/>
    </source>
</evidence>
<dbReference type="OrthoDB" id="7766054at2"/>
<protein>
    <submittedName>
        <fullName evidence="2">Uncharacterized protein</fullName>
    </submittedName>
</protein>
<dbReference type="KEGG" id="pcon:B0A89_08215"/>
<dbReference type="STRING" id="1945662.B0A89_08215"/>
<dbReference type="EMBL" id="CP020612">
    <property type="protein sequence ID" value="ARJ69612.1"/>
    <property type="molecule type" value="Genomic_DNA"/>
</dbReference>
<keyword evidence="1" id="KW-0812">Transmembrane</keyword>
<dbReference type="AlphaFoldDB" id="A0A1W6CXN2"/>
<evidence type="ECO:0000313" key="3">
    <source>
        <dbReference type="Proteomes" id="UP000193017"/>
    </source>
</evidence>
<proteinExistence type="predicted"/>
<sequence length="189" mass="19756">MTLQGRTIADSFAAGSFAISAVLTALRTTTIRPELHTGRVFDNGGLSFALPDDPLGKAGLNLLGVVSQPSNPVLWALLVAVIVAVGAHMLSRIRQPVPPGREWAETIAMMLAAIWPWLLNPMPLPGLVLAALSAGLLTQGVMPQAGGTRRDGGAICPSHSSRAGCWSQPPRPWACMCISGWASGWSGPC</sequence>
<keyword evidence="1" id="KW-0472">Membrane</keyword>
<feature type="transmembrane region" description="Helical" evidence="1">
    <location>
        <begin position="7"/>
        <end position="26"/>
    </location>
</feature>
<gene>
    <name evidence="2" type="ORF">B0A89_08215</name>
</gene>